<reference evidence="1" key="1">
    <citation type="submission" date="2021-04" db="EMBL/GenBank/DDBJ databases">
        <authorList>
            <person name="Tunstrom K."/>
        </authorList>
    </citation>
    <scope>NUCLEOTIDE SEQUENCE</scope>
</reference>
<name>A0A8S3WNC5_PARAO</name>
<sequence length="98" mass="11500">MTWFEGFELCCKYLLVARLDFLRNDLFGKTVSVVSMQDFYLSHKHCFTFSKPLRDSEIEFQLSQLLCSSEEEDLDDEAVDSFATSSYNVDFDKRLDEL</sequence>
<gene>
    <name evidence="1" type="ORF">PAPOLLO_LOCUS8261</name>
</gene>
<evidence type="ECO:0000313" key="2">
    <source>
        <dbReference type="Proteomes" id="UP000691718"/>
    </source>
</evidence>
<dbReference type="EMBL" id="CAJQZP010000585">
    <property type="protein sequence ID" value="CAG4970270.1"/>
    <property type="molecule type" value="Genomic_DNA"/>
</dbReference>
<proteinExistence type="predicted"/>
<dbReference type="AlphaFoldDB" id="A0A8S3WNC5"/>
<dbReference type="Proteomes" id="UP000691718">
    <property type="component" value="Unassembled WGS sequence"/>
</dbReference>
<protein>
    <submittedName>
        <fullName evidence="1">(apollo) hypothetical protein</fullName>
    </submittedName>
</protein>
<organism evidence="1 2">
    <name type="scientific">Parnassius apollo</name>
    <name type="common">Apollo butterfly</name>
    <name type="synonym">Papilio apollo</name>
    <dbReference type="NCBI Taxonomy" id="110799"/>
    <lineage>
        <taxon>Eukaryota</taxon>
        <taxon>Metazoa</taxon>
        <taxon>Ecdysozoa</taxon>
        <taxon>Arthropoda</taxon>
        <taxon>Hexapoda</taxon>
        <taxon>Insecta</taxon>
        <taxon>Pterygota</taxon>
        <taxon>Neoptera</taxon>
        <taxon>Endopterygota</taxon>
        <taxon>Lepidoptera</taxon>
        <taxon>Glossata</taxon>
        <taxon>Ditrysia</taxon>
        <taxon>Papilionoidea</taxon>
        <taxon>Papilionidae</taxon>
        <taxon>Parnassiinae</taxon>
        <taxon>Parnassini</taxon>
        <taxon>Parnassius</taxon>
        <taxon>Parnassius</taxon>
    </lineage>
</organism>
<comment type="caution">
    <text evidence="1">The sequence shown here is derived from an EMBL/GenBank/DDBJ whole genome shotgun (WGS) entry which is preliminary data.</text>
</comment>
<keyword evidence="2" id="KW-1185">Reference proteome</keyword>
<accession>A0A8S3WNC5</accession>
<evidence type="ECO:0000313" key="1">
    <source>
        <dbReference type="EMBL" id="CAG4970270.1"/>
    </source>
</evidence>